<accession>Q7RNJ9</accession>
<keyword evidence="7" id="KW-1185">Reference proteome</keyword>
<dbReference type="InterPro" id="IPR019734">
    <property type="entry name" value="TPR_rpt"/>
</dbReference>
<feature type="domain" description="EMC2 TPR-like" evidence="5">
    <location>
        <begin position="109"/>
        <end position="217"/>
    </location>
</feature>
<dbReference type="GO" id="GO:0072546">
    <property type="term" value="C:EMC complex"/>
    <property type="evidence" value="ECO:0007669"/>
    <property type="project" value="UniProtKB-UniRule"/>
</dbReference>
<dbReference type="SUPFAM" id="SSF48452">
    <property type="entry name" value="TPR-like"/>
    <property type="match status" value="1"/>
</dbReference>
<evidence type="ECO:0000256" key="1">
    <source>
        <dbReference type="ARBA" id="ARBA00022737"/>
    </source>
</evidence>
<dbReference type="InterPro" id="IPR039856">
    <property type="entry name" value="EMC2-like"/>
</dbReference>
<dbReference type="Pfam" id="PF22890">
    <property type="entry name" value="TPR_EMC2"/>
    <property type="match status" value="1"/>
</dbReference>
<comment type="function">
    <text evidence="4">Part of the endoplasmic reticulum membrane protein complex (EMC) that enables the energy-independent insertion into endoplasmic reticulum membranes of newly synthesized membrane proteins.</text>
</comment>
<evidence type="ECO:0000256" key="3">
    <source>
        <dbReference type="PROSITE-ProRule" id="PRU00339"/>
    </source>
</evidence>
<evidence type="ECO:0000313" key="6">
    <source>
        <dbReference type="EMBL" id="EAA21188.1"/>
    </source>
</evidence>
<dbReference type="InterPro" id="IPR011990">
    <property type="entry name" value="TPR-like_helical_dom_sf"/>
</dbReference>
<comment type="caution">
    <text evidence="6">The sequence shown here is derived from an EMBL/GenBank/DDBJ whole genome shotgun (WGS) entry which is preliminary data.</text>
</comment>
<dbReference type="PANTHER" id="PTHR12760">
    <property type="entry name" value="TETRATRICOPEPTIDE REPEAT PROTEIN"/>
    <property type="match status" value="1"/>
</dbReference>
<dbReference type="EMBL" id="AABL01000492">
    <property type="protein sequence ID" value="EAA21188.1"/>
    <property type="molecule type" value="Genomic_DNA"/>
</dbReference>
<keyword evidence="4" id="KW-0472">Membrane</keyword>
<keyword evidence="4" id="KW-0256">Endoplasmic reticulum</keyword>
<evidence type="ECO:0000313" key="7">
    <source>
        <dbReference type="Proteomes" id="UP000008553"/>
    </source>
</evidence>
<dbReference type="KEGG" id="pyo:PY17X_1034900"/>
<dbReference type="AlphaFoldDB" id="Q7RNJ9"/>
<evidence type="ECO:0000259" key="5">
    <source>
        <dbReference type="Pfam" id="PF22890"/>
    </source>
</evidence>
<dbReference type="PaxDb" id="73239-Q7RNJ9"/>
<dbReference type="STRING" id="73239.Q7RNJ9"/>
<dbReference type="PROSITE" id="PS50005">
    <property type="entry name" value="TPR"/>
    <property type="match status" value="1"/>
</dbReference>
<name>Q7RNJ9_PLAYO</name>
<evidence type="ECO:0000256" key="4">
    <source>
        <dbReference type="RuleBase" id="RU367091"/>
    </source>
</evidence>
<comment type="subcellular location">
    <subcellularLocation>
        <location evidence="4">Endoplasmic reticulum membrane</location>
        <topology evidence="4">Peripheral membrane protein</topology>
        <orientation evidence="4">Cytoplasmic side</orientation>
    </subcellularLocation>
</comment>
<dbReference type="FunCoup" id="Q7RNJ9">
    <property type="interactions" value="200"/>
</dbReference>
<gene>
    <name evidence="6" type="ORF">PY01817</name>
</gene>
<organism evidence="6 7">
    <name type="scientific">Plasmodium yoelii yoelii</name>
    <dbReference type="NCBI Taxonomy" id="73239"/>
    <lineage>
        <taxon>Eukaryota</taxon>
        <taxon>Sar</taxon>
        <taxon>Alveolata</taxon>
        <taxon>Apicomplexa</taxon>
        <taxon>Aconoidasida</taxon>
        <taxon>Haemosporida</taxon>
        <taxon>Plasmodiidae</taxon>
        <taxon>Plasmodium</taxon>
        <taxon>Plasmodium (Vinckeia)</taxon>
    </lineage>
</organism>
<dbReference type="Proteomes" id="UP000008553">
    <property type="component" value="Unassembled WGS sequence"/>
</dbReference>
<reference evidence="6 7" key="1">
    <citation type="journal article" date="2002" name="Nature">
        <title>Genome sequence and comparative analysis of the model rodent malaria parasite Plasmodium yoelii yoelii.</title>
        <authorList>
            <person name="Carlton J.M."/>
            <person name="Angiuoli S.V."/>
            <person name="Suh B.B."/>
            <person name="Kooij T.W."/>
            <person name="Pertea M."/>
            <person name="Silva J.C."/>
            <person name="Ermolaeva M.D."/>
            <person name="Allen J.E."/>
            <person name="Selengut J.D."/>
            <person name="Koo H.L."/>
            <person name="Peterson J.D."/>
            <person name="Pop M."/>
            <person name="Kosack D.S."/>
            <person name="Shumway M.F."/>
            <person name="Bidwell S.L."/>
            <person name="Shallom S.J."/>
            <person name="van Aken S.E."/>
            <person name="Riedmuller S.B."/>
            <person name="Feldblyum T.V."/>
            <person name="Cho J.K."/>
            <person name="Quackenbush J."/>
            <person name="Sedegah M."/>
            <person name="Shoaibi A."/>
            <person name="Cummings L.M."/>
            <person name="Florens L."/>
            <person name="Yates J.R."/>
            <person name="Raine J.D."/>
            <person name="Sinden R.E."/>
            <person name="Harris M.A."/>
            <person name="Cunningham D.A."/>
            <person name="Preiser P.R."/>
            <person name="Bergman L.W."/>
            <person name="Vaidya A.B."/>
            <person name="van Lin L.H."/>
            <person name="Janse C.J."/>
            <person name="Waters A.P."/>
            <person name="Smith H.O."/>
            <person name="White O.R."/>
            <person name="Salzberg S.L."/>
            <person name="Venter J.C."/>
            <person name="Fraser C.M."/>
            <person name="Hoffman S.L."/>
            <person name="Gardner M.J."/>
            <person name="Carucci D.J."/>
        </authorList>
    </citation>
    <scope>NUCLEOTIDE SEQUENCE [LARGE SCALE GENOMIC DNA]</scope>
    <source>
        <strain evidence="6 7">17XNL</strain>
    </source>
</reference>
<dbReference type="SMART" id="SM00028">
    <property type="entry name" value="TPR"/>
    <property type="match status" value="2"/>
</dbReference>
<proteinExistence type="inferred from homology"/>
<dbReference type="Gene3D" id="1.25.40.10">
    <property type="entry name" value="Tetratricopeptide repeat domain"/>
    <property type="match status" value="1"/>
</dbReference>
<dbReference type="InterPro" id="IPR055217">
    <property type="entry name" value="TPR_EMC2"/>
</dbReference>
<dbReference type="InParanoid" id="Q7RNJ9"/>
<feature type="repeat" description="TPR" evidence="3">
    <location>
        <begin position="173"/>
        <end position="206"/>
    </location>
</feature>
<comment type="similarity">
    <text evidence="4">Belongs to the EMC2 family.</text>
</comment>
<evidence type="ECO:0000256" key="2">
    <source>
        <dbReference type="ARBA" id="ARBA00022803"/>
    </source>
</evidence>
<comment type="subunit">
    <text evidence="4">Component of the ER membrane protein complex (EMC).</text>
</comment>
<keyword evidence="1" id="KW-0677">Repeat</keyword>
<sequence length="308" mass="36835">MLYIHTYFINRIMKMGGGNKIGFYKGNDIATLEKQYEHSLEHNTQELIIYFGMKLKKEKKRMDELFKWTLYENILKAAMELNLCEYIDTYYNKLKDKFSILNGKKLNILKGMVYEVKDKKKEALDIYKQYLNKYPCDVTIRARIISLKKSEEKDTNKIIQLLNDNLKEFPVDIESWHELGEIYLSECLYNYSIYCFEEILLHKPTNLYYILTCAEIHYSINQFEMSSKYFCLAIKLQSNNLRGLWGIVMVNVARYTQRGPKIVNDNVDIILTRRCLDRLDNLYNKMKVNFIYKNTILNYLNELKDIFK</sequence>
<keyword evidence="2 3" id="KW-0802">TPR repeat</keyword>
<protein>
    <recommendedName>
        <fullName evidence="4">ER membrane protein complex subunit 2</fullName>
    </recommendedName>
</protein>